<dbReference type="Proteomes" id="UP000692954">
    <property type="component" value="Unassembled WGS sequence"/>
</dbReference>
<organism evidence="1 2">
    <name type="scientific">Paramecium sonneborni</name>
    <dbReference type="NCBI Taxonomy" id="65129"/>
    <lineage>
        <taxon>Eukaryota</taxon>
        <taxon>Sar</taxon>
        <taxon>Alveolata</taxon>
        <taxon>Ciliophora</taxon>
        <taxon>Intramacronucleata</taxon>
        <taxon>Oligohymenophorea</taxon>
        <taxon>Peniculida</taxon>
        <taxon>Parameciidae</taxon>
        <taxon>Paramecium</taxon>
    </lineage>
</organism>
<evidence type="ECO:0000313" key="1">
    <source>
        <dbReference type="EMBL" id="CAD8079378.1"/>
    </source>
</evidence>
<protein>
    <submittedName>
        <fullName evidence="1">Uncharacterized protein</fullName>
    </submittedName>
</protein>
<proteinExistence type="predicted"/>
<name>A0A8S1MH06_9CILI</name>
<sequence>MNRVIAFSFATYESLVQRLSSVDNANNLFRIYEENKEQFKHEHIVLSMKMLGKFSRQIHSDNKFLEITNKLNDIVDQLTEYDVVDVLFCLRKFRSSRVPINITNQTQNQLFQRIKQMSDKQMFSFKNMCNIYYDLSFLNHYTESLVKSISEQMLTSKQLSPFIIIQLLSTIVIKINHCIISKYDQVILTNSIKVLDTQLDSFDLEQKSFVFKLCAEVKFQNLPPKFQLPIQLKKIQDNLSDKVDQLQEESVINIFKAYECLPKQFDFYLLRNLRDIIIRTLEQNPQSLNNQFLIQIAERMIKLSHRISLDNIKRVLIEICNRIQNKTIDIKLLDQLIPVLMKYKKIEDVLNIFIKLEDKSIMVQSYLFINGINMKVYLDEYIQNKKNQQIPLNLAITYAIFANRDAKEHVDLFLEVCREQLQKYPLQTLRTLQDVQLNYQIKYQIQEEAYLNLIEQIQQNKFDFLRICKDLIHSCCNIKCRNALFQLYEQQNDQINPKQIIHRLIQQGSDSLSYESFNALAQILLKDPKNIPIQKFVDYLTLNQQQLLELIKSDHISLATKILINAYQAQPEQKLYSIVNFAIRFEIAGYHSEYISNAIKMISQLFKKNYPCSPYPDPLFVNLLINYNIMTPEDAINQLNNEKIHYNTKVQLLGIIQSSKNNPENIQELSDQIKANSFVSLQKEITYQPILDLITLGYYTYDELQNIKMNLQTLLPNLSIKQYYELIMFARHESILRELAFLFYEFSAKFGINRIIRAAHKFAKFKIRTQSVYNVLLETYGYSFNTVFNEQRIQILQIFALAKIKEPDLFKRSLEKIKQQASAYKVYYNDIIEIVTSLGLIEQEFVDLINEIIGKNQMQSQVALKLMHYYVLADQPIQDIEKIVPIINLGDIKNKDNYRSVLVYEILLRKYPNSIATQVNEIFLHEDKFSKIRYNLANPIQIQYFKYQLCQQYLQLLGVEIELNKTINGINVELYLPSIETSLLIVSQVQLNYDQTTLSGHGILEKKLLETLTKSVIVINFKQFIKIENHQDRAIFLMNLGIPINVDISQIDFSSISIDQIDERAKHLRSYNKNDTDKTDFDEDD</sequence>
<accession>A0A8S1MH06</accession>
<dbReference type="EMBL" id="CAJJDN010000039">
    <property type="protein sequence ID" value="CAD8079378.1"/>
    <property type="molecule type" value="Genomic_DNA"/>
</dbReference>
<reference evidence="1" key="1">
    <citation type="submission" date="2021-01" db="EMBL/GenBank/DDBJ databases">
        <authorList>
            <consortium name="Genoscope - CEA"/>
            <person name="William W."/>
        </authorList>
    </citation>
    <scope>NUCLEOTIDE SEQUENCE</scope>
</reference>
<dbReference type="AlphaFoldDB" id="A0A8S1MH06"/>
<dbReference type="OrthoDB" id="303589at2759"/>
<gene>
    <name evidence="1" type="ORF">PSON_ATCC_30995.1.T0390073</name>
</gene>
<evidence type="ECO:0000313" key="2">
    <source>
        <dbReference type="Proteomes" id="UP000692954"/>
    </source>
</evidence>
<comment type="caution">
    <text evidence="1">The sequence shown here is derived from an EMBL/GenBank/DDBJ whole genome shotgun (WGS) entry which is preliminary data.</text>
</comment>
<keyword evidence="2" id="KW-1185">Reference proteome</keyword>